<evidence type="ECO:0000313" key="1">
    <source>
        <dbReference type="EMBL" id="CAB4755804.1"/>
    </source>
</evidence>
<reference evidence="1" key="1">
    <citation type="submission" date="2020-05" db="EMBL/GenBank/DDBJ databases">
        <authorList>
            <person name="Chiriac C."/>
            <person name="Salcher M."/>
            <person name="Ghai R."/>
            <person name="Kavagutti S V."/>
        </authorList>
    </citation>
    <scope>NUCLEOTIDE SEQUENCE</scope>
</reference>
<dbReference type="EMBL" id="CAEZYU010000110">
    <property type="protein sequence ID" value="CAB4755804.1"/>
    <property type="molecule type" value="Genomic_DNA"/>
</dbReference>
<sequence>MRSVRPYISGDPQHLVHWPTTARLGSLVVKELEPPVATGLAIVLNLSAPNLSAPNLAAANEPVVDGYEDDISSVEDAACRAAGLAENALAHGAKVMLCTAQADGAVCGEVFGLLQLRRRLALATAATPAAPPEGWPTVVVTPAPATTAEQAS</sequence>
<accession>A0A6J6U9N8</accession>
<gene>
    <name evidence="1" type="ORF">UFOPK2766_01902</name>
</gene>
<dbReference type="AlphaFoldDB" id="A0A6J6U9N8"/>
<dbReference type="PANTHER" id="PTHR34351">
    <property type="entry name" value="SLR1927 PROTEIN-RELATED"/>
    <property type="match status" value="1"/>
</dbReference>
<organism evidence="1">
    <name type="scientific">freshwater metagenome</name>
    <dbReference type="NCBI Taxonomy" id="449393"/>
    <lineage>
        <taxon>unclassified sequences</taxon>
        <taxon>metagenomes</taxon>
        <taxon>ecological metagenomes</taxon>
    </lineage>
</organism>
<protein>
    <submittedName>
        <fullName evidence="1">Unannotated protein</fullName>
    </submittedName>
</protein>
<proteinExistence type="predicted"/>
<name>A0A6J6U9N8_9ZZZZ</name>